<evidence type="ECO:0000259" key="6">
    <source>
        <dbReference type="Pfam" id="PF00135"/>
    </source>
</evidence>
<dbReference type="InterPro" id="IPR050309">
    <property type="entry name" value="Type-B_Carboxylest/Lipase"/>
</dbReference>
<keyword evidence="3 5" id="KW-0378">Hydrolase</keyword>
<sequence>MINMCKIILCLLCFIVCILTCLSSNVPIVKIDSGEISGGYEYTWNGRKLYSFLGIPYASPPVEKYRFKEPQPLKPWSGVWNATLPGSPCIGTDYSSINENMIGQEDCLYLNIYTPKLPDYTKTSDLMNVVVFIHGGAFISGQGSIYGPQYLLDSNNFVFVTINYRLGVLGFASTGDHVIPGNNGLKDQVSALKWIQRNIKVFGGDPDSVTITGMSAGASSVHYHLISPMSRGLFNRAILQSGSAFCNWAYTENVVQKTKFVANILGCQTNNSMDIVRCLLSRPGKSIAESVSHFTQWKGNPFTPFGPTLEFEGKEKFLPDIPEKLVPYDIPVLVSTTQDEGLIFIALKEFIDELNSNWDECIPHLLDYNYTISNEYLKTKVAQDIKKFYFGDQMVSTKTMSNIIKMISDRLFGYAISNAAQHIASKNSASVYFHEFGYSGNYSILADINPNFDSRGSGVCHGDETMYVISMAGKNVHRNEKDTNMMKTMVTIWASFIKNGKPYIGDKVNWLPVSKNFRDPLRYIKITQNQTFEVKEQQNHGNLLFWNSLPLNEFDLINMKEDRRHIEL</sequence>
<dbReference type="InterPro" id="IPR029058">
    <property type="entry name" value="AB_hydrolase_fold"/>
</dbReference>
<proteinExistence type="inferred from homology"/>
<dbReference type="PROSITE" id="PS00122">
    <property type="entry name" value="CARBOXYLESTERASE_B_1"/>
    <property type="match status" value="1"/>
</dbReference>
<dbReference type="CDD" id="cd00312">
    <property type="entry name" value="Esterase_lipase"/>
    <property type="match status" value="1"/>
</dbReference>
<dbReference type="PROSITE" id="PS00941">
    <property type="entry name" value="CARBOXYLESTERASE_B_2"/>
    <property type="match status" value="1"/>
</dbReference>
<dbReference type="GeneID" id="112683114"/>
<gene>
    <name evidence="8" type="primary">LOC112683114</name>
</gene>
<protein>
    <recommendedName>
        <fullName evidence="5">Carboxylic ester hydrolase</fullName>
        <ecNumber evidence="5">3.1.1.-</ecNumber>
    </recommendedName>
</protein>
<evidence type="ECO:0000313" key="8">
    <source>
        <dbReference type="RefSeq" id="XP_025409784.1"/>
    </source>
</evidence>
<dbReference type="GO" id="GO:0052689">
    <property type="term" value="F:carboxylic ester hydrolase activity"/>
    <property type="evidence" value="ECO:0007669"/>
    <property type="project" value="UniProtKB-KW"/>
</dbReference>
<accession>A0A8B8FFX3</accession>
<evidence type="ECO:0000256" key="3">
    <source>
        <dbReference type="ARBA" id="ARBA00022801"/>
    </source>
</evidence>
<dbReference type="SUPFAM" id="SSF53474">
    <property type="entry name" value="alpha/beta-Hydrolases"/>
    <property type="match status" value="1"/>
</dbReference>
<dbReference type="PANTHER" id="PTHR11559">
    <property type="entry name" value="CARBOXYLESTERASE"/>
    <property type="match status" value="1"/>
</dbReference>
<dbReference type="Gene3D" id="3.40.50.1820">
    <property type="entry name" value="alpha/beta hydrolase"/>
    <property type="match status" value="1"/>
</dbReference>
<organism evidence="7 8">
    <name type="scientific">Sipha flava</name>
    <name type="common">yellow sugarcane aphid</name>
    <dbReference type="NCBI Taxonomy" id="143950"/>
    <lineage>
        <taxon>Eukaryota</taxon>
        <taxon>Metazoa</taxon>
        <taxon>Ecdysozoa</taxon>
        <taxon>Arthropoda</taxon>
        <taxon>Hexapoda</taxon>
        <taxon>Insecta</taxon>
        <taxon>Pterygota</taxon>
        <taxon>Neoptera</taxon>
        <taxon>Paraneoptera</taxon>
        <taxon>Hemiptera</taxon>
        <taxon>Sternorrhyncha</taxon>
        <taxon>Aphidomorpha</taxon>
        <taxon>Aphidoidea</taxon>
        <taxon>Aphididae</taxon>
        <taxon>Sipha</taxon>
    </lineage>
</organism>
<keyword evidence="7" id="KW-1185">Reference proteome</keyword>
<reference evidence="8" key="1">
    <citation type="submission" date="2025-08" db="UniProtKB">
        <authorList>
            <consortium name="RefSeq"/>
        </authorList>
    </citation>
    <scope>IDENTIFICATION</scope>
    <source>
        <tissue evidence="8">Whole body</tissue>
    </source>
</reference>
<keyword evidence="2" id="KW-0719">Serine esterase</keyword>
<dbReference type="Pfam" id="PF00135">
    <property type="entry name" value="COesterase"/>
    <property type="match status" value="1"/>
</dbReference>
<evidence type="ECO:0000256" key="2">
    <source>
        <dbReference type="ARBA" id="ARBA00022487"/>
    </source>
</evidence>
<dbReference type="AlphaFoldDB" id="A0A8B8FFX3"/>
<dbReference type="InterPro" id="IPR019826">
    <property type="entry name" value="Carboxylesterase_B_AS"/>
</dbReference>
<dbReference type="EC" id="3.1.1.-" evidence="5"/>
<dbReference type="Proteomes" id="UP000694846">
    <property type="component" value="Unplaced"/>
</dbReference>
<feature type="chain" id="PRO_5034745004" description="Carboxylic ester hydrolase" evidence="5">
    <location>
        <begin position="24"/>
        <end position="568"/>
    </location>
</feature>
<dbReference type="RefSeq" id="XP_025409784.1">
    <property type="nucleotide sequence ID" value="XM_025553999.1"/>
</dbReference>
<feature type="domain" description="Carboxylesterase type B" evidence="6">
    <location>
        <begin position="27"/>
        <end position="546"/>
    </location>
</feature>
<name>A0A8B8FFX3_9HEMI</name>
<keyword evidence="4" id="KW-0325">Glycoprotein</keyword>
<keyword evidence="5" id="KW-0732">Signal</keyword>
<evidence type="ECO:0000256" key="1">
    <source>
        <dbReference type="ARBA" id="ARBA00005964"/>
    </source>
</evidence>
<dbReference type="InterPro" id="IPR019819">
    <property type="entry name" value="Carboxylesterase_B_CS"/>
</dbReference>
<dbReference type="OrthoDB" id="6846267at2759"/>
<comment type="similarity">
    <text evidence="1 5">Belongs to the type-B carboxylesterase/lipase family.</text>
</comment>
<evidence type="ECO:0000256" key="4">
    <source>
        <dbReference type="ARBA" id="ARBA00023180"/>
    </source>
</evidence>
<feature type="signal peptide" evidence="5">
    <location>
        <begin position="1"/>
        <end position="23"/>
    </location>
</feature>
<dbReference type="InterPro" id="IPR002018">
    <property type="entry name" value="CarbesteraseB"/>
</dbReference>
<evidence type="ECO:0000313" key="7">
    <source>
        <dbReference type="Proteomes" id="UP000694846"/>
    </source>
</evidence>
<evidence type="ECO:0000256" key="5">
    <source>
        <dbReference type="RuleBase" id="RU361235"/>
    </source>
</evidence>